<evidence type="ECO:0000313" key="2">
    <source>
        <dbReference type="Proteomes" id="UP000827872"/>
    </source>
</evidence>
<name>A0ACB8FVR5_9SAUR</name>
<gene>
    <name evidence="1" type="ORF">K3G42_022249</name>
</gene>
<evidence type="ECO:0000313" key="1">
    <source>
        <dbReference type="EMBL" id="KAH8011370.1"/>
    </source>
</evidence>
<reference evidence="1" key="1">
    <citation type="submission" date="2021-08" db="EMBL/GenBank/DDBJ databases">
        <title>The first chromosome-level gecko genome reveals the dynamic sex chromosomes of Neotropical dwarf geckos (Sphaerodactylidae: Sphaerodactylus).</title>
        <authorList>
            <person name="Pinto B.J."/>
            <person name="Keating S.E."/>
            <person name="Gamble T."/>
        </authorList>
    </citation>
    <scope>NUCLEOTIDE SEQUENCE</scope>
    <source>
        <strain evidence="1">TG3544</strain>
    </source>
</reference>
<accession>A0ACB8FVR5</accession>
<proteinExistence type="predicted"/>
<sequence>MPALFLPGCANLAKRDAGWNLSFTFRFFLLSPQPPFQNKDDGPPEAKQTRGGTEEGETVKHNELKLRNYTPEDEELKSRVVPQAKAVSDHEDSDDKVLSWQNFAQHHG</sequence>
<protein>
    <submittedName>
        <fullName evidence="1">Uncharacterized protein</fullName>
    </submittedName>
</protein>
<dbReference type="Proteomes" id="UP000827872">
    <property type="component" value="Linkage Group LG11"/>
</dbReference>
<organism evidence="1 2">
    <name type="scientific">Sphaerodactylus townsendi</name>
    <dbReference type="NCBI Taxonomy" id="933632"/>
    <lineage>
        <taxon>Eukaryota</taxon>
        <taxon>Metazoa</taxon>
        <taxon>Chordata</taxon>
        <taxon>Craniata</taxon>
        <taxon>Vertebrata</taxon>
        <taxon>Euteleostomi</taxon>
        <taxon>Lepidosauria</taxon>
        <taxon>Squamata</taxon>
        <taxon>Bifurcata</taxon>
        <taxon>Gekkota</taxon>
        <taxon>Sphaerodactylidae</taxon>
        <taxon>Sphaerodactylus</taxon>
    </lineage>
</organism>
<keyword evidence="2" id="KW-1185">Reference proteome</keyword>
<dbReference type="EMBL" id="CM037624">
    <property type="protein sequence ID" value="KAH8011370.1"/>
    <property type="molecule type" value="Genomic_DNA"/>
</dbReference>
<comment type="caution">
    <text evidence="1">The sequence shown here is derived from an EMBL/GenBank/DDBJ whole genome shotgun (WGS) entry which is preliminary data.</text>
</comment>